<dbReference type="Proteomes" id="UP000272015">
    <property type="component" value="Unassembled WGS sequence"/>
</dbReference>
<comment type="catalytic activity">
    <reaction evidence="1">
        <text>Release of an N-terminal amino acid, Xaa-|-Yaa- from a peptide, amide or arylamide. Xaa is preferably Ala, but may be most amino acids including Pro (slow action). When a terminal hydrophobic residue is followed by a prolyl residue, the two may be released as an intact Xaa-Pro dipeptide.</text>
        <dbReference type="EC" id="3.4.11.2"/>
    </reaction>
</comment>
<evidence type="ECO:0000256" key="7">
    <source>
        <dbReference type="ARBA" id="ARBA00022723"/>
    </source>
</evidence>
<evidence type="ECO:0000259" key="13">
    <source>
        <dbReference type="Pfam" id="PF01433"/>
    </source>
</evidence>
<reference evidence="15 16" key="1">
    <citation type="submission" date="2018-09" db="EMBL/GenBank/DDBJ databases">
        <title>Novel species of Cryobacterium.</title>
        <authorList>
            <person name="Liu Q."/>
            <person name="Xin Y.-H."/>
        </authorList>
    </citation>
    <scope>NUCLEOTIDE SEQUENCE [LARGE SCALE GENOMIC DNA]</scope>
    <source>
        <strain evidence="15 16">Hh39</strain>
    </source>
</reference>
<evidence type="ECO:0000256" key="4">
    <source>
        <dbReference type="ARBA" id="ARBA00012564"/>
    </source>
</evidence>
<keyword evidence="6" id="KW-0645">Protease</keyword>
<evidence type="ECO:0000256" key="5">
    <source>
        <dbReference type="ARBA" id="ARBA00015611"/>
    </source>
</evidence>
<dbReference type="SUPFAM" id="SSF55486">
    <property type="entry name" value="Metalloproteases ('zincins'), catalytic domain"/>
    <property type="match status" value="1"/>
</dbReference>
<keyword evidence="16" id="KW-1185">Reference proteome</keyword>
<gene>
    <name evidence="15" type="ORF">D6T64_18180</name>
</gene>
<proteinExistence type="inferred from homology"/>
<name>A0A3A5MIB2_9MICO</name>
<dbReference type="EMBL" id="QZVS01000094">
    <property type="protein sequence ID" value="RJT86196.1"/>
    <property type="molecule type" value="Genomic_DNA"/>
</dbReference>
<dbReference type="InterPro" id="IPR014782">
    <property type="entry name" value="Peptidase_M1_dom"/>
</dbReference>
<sequence>MPQNTAPTSGAPTAGDPYVASGNGGYVVERYDLELDYRVATNRLRATAVLFARATMRLDRFSLDFDGLSVDRVTIGGARPKKLVQTPRKLLLTAATTIEAGDRFEVTVKYRGAPHPLRSIWGEVGWEELEDGVLVAGQPNGAASWFPCNDHPSDKATFRIAVTCEAPYTVICNGVLASRSTRSGRTTWTYDSPESMATYLATVQIGRYLRKDVSGGLVSQRIFYPSGHLPQVSEDFARLGEMVALFSDRFGPYPFESYTVVVTDDKLEIPLEAQGMAIFGRNHVDGEHGSDRLIAHELAHQWFGNSLTVESWRDIWLHEGFACYAEWIWAEASGGRTADTSALVHRRKVEALPQDLLTGDPGPHDMFDDRVYKRGAMALHAVRRSVGDEAFFGAVRAFTADRRHSNVTAAGFVEFFTAHTGSTGIERIVHRWLYEKAMPKA</sequence>
<evidence type="ECO:0000256" key="12">
    <source>
        <dbReference type="ARBA" id="ARBA00031533"/>
    </source>
</evidence>
<comment type="cofactor">
    <cofactor evidence="2">
        <name>Zn(2+)</name>
        <dbReference type="ChEBI" id="CHEBI:29105"/>
    </cofactor>
</comment>
<dbReference type="Pfam" id="PF17900">
    <property type="entry name" value="Peptidase_M1_N"/>
    <property type="match status" value="1"/>
</dbReference>
<feature type="domain" description="Aminopeptidase N-like N-terminal" evidence="14">
    <location>
        <begin position="29"/>
        <end position="200"/>
    </location>
</feature>
<evidence type="ECO:0000313" key="15">
    <source>
        <dbReference type="EMBL" id="RJT86196.1"/>
    </source>
</evidence>
<evidence type="ECO:0000256" key="3">
    <source>
        <dbReference type="ARBA" id="ARBA00010136"/>
    </source>
</evidence>
<keyword evidence="10" id="KW-0482">Metalloprotease</keyword>
<dbReference type="Pfam" id="PF01433">
    <property type="entry name" value="Peptidase_M1"/>
    <property type="match status" value="1"/>
</dbReference>
<dbReference type="GO" id="GO:0006508">
    <property type="term" value="P:proteolysis"/>
    <property type="evidence" value="ECO:0007669"/>
    <property type="project" value="UniProtKB-KW"/>
</dbReference>
<feature type="domain" description="Peptidase M1 membrane alanine aminopeptidase" evidence="13">
    <location>
        <begin position="242"/>
        <end position="432"/>
    </location>
</feature>
<dbReference type="PRINTS" id="PR00756">
    <property type="entry name" value="ALADIPTASE"/>
</dbReference>
<evidence type="ECO:0000313" key="16">
    <source>
        <dbReference type="Proteomes" id="UP000272015"/>
    </source>
</evidence>
<dbReference type="InterPro" id="IPR045357">
    <property type="entry name" value="Aminopeptidase_N-like_N"/>
</dbReference>
<comment type="similarity">
    <text evidence="3">Belongs to the peptidase M1 family.</text>
</comment>
<evidence type="ECO:0000256" key="10">
    <source>
        <dbReference type="ARBA" id="ARBA00023049"/>
    </source>
</evidence>
<dbReference type="InterPro" id="IPR050344">
    <property type="entry name" value="Peptidase_M1_aminopeptidases"/>
</dbReference>
<evidence type="ECO:0000256" key="2">
    <source>
        <dbReference type="ARBA" id="ARBA00001947"/>
    </source>
</evidence>
<dbReference type="OrthoDB" id="100605at2"/>
<accession>A0A3A5MIB2</accession>
<evidence type="ECO:0000256" key="6">
    <source>
        <dbReference type="ARBA" id="ARBA00022670"/>
    </source>
</evidence>
<dbReference type="SUPFAM" id="SSF63737">
    <property type="entry name" value="Leukotriene A4 hydrolase N-terminal domain"/>
    <property type="match status" value="1"/>
</dbReference>
<dbReference type="GO" id="GO:0008237">
    <property type="term" value="F:metallopeptidase activity"/>
    <property type="evidence" value="ECO:0007669"/>
    <property type="project" value="UniProtKB-KW"/>
</dbReference>
<dbReference type="GO" id="GO:0008270">
    <property type="term" value="F:zinc ion binding"/>
    <property type="evidence" value="ECO:0007669"/>
    <property type="project" value="InterPro"/>
</dbReference>
<protein>
    <recommendedName>
        <fullName evidence="5">Aminopeptidase N</fullName>
        <ecNumber evidence="4">3.4.11.2</ecNumber>
    </recommendedName>
    <alternativeName>
        <fullName evidence="11">Alanine aminopeptidase</fullName>
    </alternativeName>
    <alternativeName>
        <fullName evidence="12">Lysyl aminopeptidase</fullName>
    </alternativeName>
</protein>
<dbReference type="AlphaFoldDB" id="A0A3A5MIB2"/>
<evidence type="ECO:0000256" key="9">
    <source>
        <dbReference type="ARBA" id="ARBA00022833"/>
    </source>
</evidence>
<organism evidence="15 16">
    <name type="scientific">Cryobacterium melibiosiphilum</name>
    <dbReference type="NCBI Taxonomy" id="995039"/>
    <lineage>
        <taxon>Bacteria</taxon>
        <taxon>Bacillati</taxon>
        <taxon>Actinomycetota</taxon>
        <taxon>Actinomycetes</taxon>
        <taxon>Micrococcales</taxon>
        <taxon>Microbacteriaceae</taxon>
        <taxon>Cryobacterium</taxon>
    </lineage>
</organism>
<dbReference type="Gene3D" id="2.60.40.1730">
    <property type="entry name" value="tricorn interacting facor f3 domain"/>
    <property type="match status" value="1"/>
</dbReference>
<evidence type="ECO:0000256" key="11">
    <source>
        <dbReference type="ARBA" id="ARBA00029811"/>
    </source>
</evidence>
<dbReference type="InterPro" id="IPR042097">
    <property type="entry name" value="Aminopeptidase_N-like_N_sf"/>
</dbReference>
<dbReference type="EC" id="3.4.11.2" evidence="4"/>
<keyword evidence="7" id="KW-0479">Metal-binding</keyword>
<evidence type="ECO:0000256" key="8">
    <source>
        <dbReference type="ARBA" id="ARBA00022801"/>
    </source>
</evidence>
<evidence type="ECO:0000259" key="14">
    <source>
        <dbReference type="Pfam" id="PF17900"/>
    </source>
</evidence>
<dbReference type="InterPro" id="IPR027268">
    <property type="entry name" value="Peptidase_M4/M1_CTD_sf"/>
</dbReference>
<dbReference type="GO" id="GO:0016285">
    <property type="term" value="F:alanyl aminopeptidase activity"/>
    <property type="evidence" value="ECO:0007669"/>
    <property type="project" value="UniProtKB-EC"/>
</dbReference>
<comment type="caution">
    <text evidence="15">The sequence shown here is derived from an EMBL/GenBank/DDBJ whole genome shotgun (WGS) entry which is preliminary data.</text>
</comment>
<evidence type="ECO:0000256" key="1">
    <source>
        <dbReference type="ARBA" id="ARBA00000098"/>
    </source>
</evidence>
<keyword evidence="8" id="KW-0378">Hydrolase</keyword>
<dbReference type="Gene3D" id="1.10.390.10">
    <property type="entry name" value="Neutral Protease Domain 2"/>
    <property type="match status" value="1"/>
</dbReference>
<dbReference type="CDD" id="cd09603">
    <property type="entry name" value="M1_APN_like"/>
    <property type="match status" value="1"/>
</dbReference>
<dbReference type="InterPro" id="IPR001930">
    <property type="entry name" value="Peptidase_M1"/>
</dbReference>
<keyword evidence="9" id="KW-0862">Zinc</keyword>
<dbReference type="RefSeq" id="WP_119976093.1">
    <property type="nucleotide sequence ID" value="NZ_JBHSQA010000001.1"/>
</dbReference>
<dbReference type="PANTHER" id="PTHR11533">
    <property type="entry name" value="PROTEASE M1 ZINC METALLOPROTEASE"/>
    <property type="match status" value="1"/>
</dbReference>